<accession>A0ABN1K302</accession>
<name>A0ABN1K302_9FLAO</name>
<dbReference type="PANTHER" id="PTHR32060">
    <property type="entry name" value="TAIL-SPECIFIC PROTEASE"/>
    <property type="match status" value="1"/>
</dbReference>
<dbReference type="SUPFAM" id="SSF52096">
    <property type="entry name" value="ClpP/crotonase"/>
    <property type="match status" value="1"/>
</dbReference>
<dbReference type="EMBL" id="BAAAGG010000005">
    <property type="protein sequence ID" value="GAA0753389.1"/>
    <property type="molecule type" value="Genomic_DNA"/>
</dbReference>
<dbReference type="PANTHER" id="PTHR32060:SF30">
    <property type="entry name" value="CARBOXY-TERMINAL PROCESSING PROTEASE CTPA"/>
    <property type="match status" value="1"/>
</dbReference>
<feature type="domain" description="Tail specific protease" evidence="1">
    <location>
        <begin position="172"/>
        <end position="400"/>
    </location>
</feature>
<dbReference type="Pfam" id="PF03572">
    <property type="entry name" value="Peptidase_S41"/>
    <property type="match status" value="1"/>
</dbReference>
<organism evidence="2 3">
    <name type="scientific">Psychroflexus lacisalsi</name>
    <dbReference type="NCBI Taxonomy" id="503928"/>
    <lineage>
        <taxon>Bacteria</taxon>
        <taxon>Pseudomonadati</taxon>
        <taxon>Bacteroidota</taxon>
        <taxon>Flavobacteriia</taxon>
        <taxon>Flavobacteriales</taxon>
        <taxon>Flavobacteriaceae</taxon>
        <taxon>Psychroflexus</taxon>
    </lineage>
</organism>
<dbReference type="SMART" id="SM00245">
    <property type="entry name" value="TSPc"/>
    <property type="match status" value="1"/>
</dbReference>
<protein>
    <recommendedName>
        <fullName evidence="1">Tail specific protease domain-containing protein</fullName>
    </recommendedName>
</protein>
<proteinExistence type="predicted"/>
<evidence type="ECO:0000259" key="1">
    <source>
        <dbReference type="SMART" id="SM00245"/>
    </source>
</evidence>
<evidence type="ECO:0000313" key="3">
    <source>
        <dbReference type="Proteomes" id="UP001500185"/>
    </source>
</evidence>
<gene>
    <name evidence="2" type="ORF">GCM10009433_05480</name>
</gene>
<dbReference type="CDD" id="cd06567">
    <property type="entry name" value="Peptidase_S41"/>
    <property type="match status" value="1"/>
</dbReference>
<dbReference type="InterPro" id="IPR005151">
    <property type="entry name" value="Tail-specific_protease"/>
</dbReference>
<reference evidence="2 3" key="1">
    <citation type="journal article" date="2019" name="Int. J. Syst. Evol. Microbiol.">
        <title>The Global Catalogue of Microorganisms (GCM) 10K type strain sequencing project: providing services to taxonomists for standard genome sequencing and annotation.</title>
        <authorList>
            <consortium name="The Broad Institute Genomics Platform"/>
            <consortium name="The Broad Institute Genome Sequencing Center for Infectious Disease"/>
            <person name="Wu L."/>
            <person name="Ma J."/>
        </authorList>
    </citation>
    <scope>NUCLEOTIDE SEQUENCE [LARGE SCALE GENOMIC DNA]</scope>
    <source>
        <strain evidence="2 3">JCM 16231</strain>
    </source>
</reference>
<sequence length="417" mass="47268">MDFETNQDEFEAHSRKNADRDILGFWTSLLSRTFTKNFKNGSLLRIENGNYQLLNDTIYLKGKLISTIGNLNIDGFVVGDELQSTLKYDNGNIAGNISGNRIIPDLPLSNYKNLFHDIKVLTQKHIYNKDVLKTKEWEVFTEKMNSSASNFQDDLDMIFAFYYHSRNLPFSHFSLTKTLKPTKKSNPTKPKKGYLTLKQKNSDTAYLKILSFNGTSTEVDSIFKIINEREYGHLIVDLRNNSGGNVEAGITFATNVIDKVSYGGVFLTQKWFNNHSGLPQIEDYNKFAFFSEANNDLILEGIHKTKGLCLKVIPKEKTYKGQLYILVNKNTASTCEPIVYELKKQERALIIGETTAGAMLSSETFDLDSDYKITIPTADYYASDGYKIDQNGVKPNIKTSSEDALLKAFEKIANIEE</sequence>
<dbReference type="Gene3D" id="3.90.226.10">
    <property type="entry name" value="2-enoyl-CoA Hydratase, Chain A, domain 1"/>
    <property type="match status" value="1"/>
</dbReference>
<dbReference type="InterPro" id="IPR029045">
    <property type="entry name" value="ClpP/crotonase-like_dom_sf"/>
</dbReference>
<evidence type="ECO:0000313" key="2">
    <source>
        <dbReference type="EMBL" id="GAA0753389.1"/>
    </source>
</evidence>
<dbReference type="Proteomes" id="UP001500185">
    <property type="component" value="Unassembled WGS sequence"/>
</dbReference>
<keyword evidence="3" id="KW-1185">Reference proteome</keyword>
<comment type="caution">
    <text evidence="2">The sequence shown here is derived from an EMBL/GenBank/DDBJ whole genome shotgun (WGS) entry which is preliminary data.</text>
</comment>